<evidence type="ECO:0000256" key="1">
    <source>
        <dbReference type="SAM" id="MobiDB-lite"/>
    </source>
</evidence>
<accession>A0A0A9C140</accession>
<feature type="compositionally biased region" description="Basic residues" evidence="1">
    <location>
        <begin position="12"/>
        <end position="23"/>
    </location>
</feature>
<dbReference type="EMBL" id="GBRH01232643">
    <property type="protein sequence ID" value="JAD65252.1"/>
    <property type="molecule type" value="Transcribed_RNA"/>
</dbReference>
<reference evidence="2" key="2">
    <citation type="journal article" date="2015" name="Data Brief">
        <title>Shoot transcriptome of the giant reed, Arundo donax.</title>
        <authorList>
            <person name="Barrero R.A."/>
            <person name="Guerrero F.D."/>
            <person name="Moolhuijzen P."/>
            <person name="Goolsby J.A."/>
            <person name="Tidwell J."/>
            <person name="Bellgard S.E."/>
            <person name="Bellgard M.I."/>
        </authorList>
    </citation>
    <scope>NUCLEOTIDE SEQUENCE</scope>
    <source>
        <tissue evidence="2">Shoot tissue taken approximately 20 cm above the soil surface</tissue>
    </source>
</reference>
<sequence>MKAVKQGVINRVVKKQGKPHTLI</sequence>
<dbReference type="AlphaFoldDB" id="A0A0A9C140"/>
<protein>
    <submittedName>
        <fullName evidence="2">Uncharacterized protein</fullName>
    </submittedName>
</protein>
<reference evidence="2" key="1">
    <citation type="submission" date="2014-09" db="EMBL/GenBank/DDBJ databases">
        <authorList>
            <person name="Magalhaes I.L.F."/>
            <person name="Oliveira U."/>
            <person name="Santos F.R."/>
            <person name="Vidigal T.H.D.A."/>
            <person name="Brescovit A.D."/>
            <person name="Santos A.J."/>
        </authorList>
    </citation>
    <scope>NUCLEOTIDE SEQUENCE</scope>
    <source>
        <tissue evidence="2">Shoot tissue taken approximately 20 cm above the soil surface</tissue>
    </source>
</reference>
<feature type="region of interest" description="Disordered" evidence="1">
    <location>
        <begin position="1"/>
        <end position="23"/>
    </location>
</feature>
<evidence type="ECO:0000313" key="2">
    <source>
        <dbReference type="EMBL" id="JAD65252.1"/>
    </source>
</evidence>
<organism evidence="2">
    <name type="scientific">Arundo donax</name>
    <name type="common">Giant reed</name>
    <name type="synonym">Donax arundinaceus</name>
    <dbReference type="NCBI Taxonomy" id="35708"/>
    <lineage>
        <taxon>Eukaryota</taxon>
        <taxon>Viridiplantae</taxon>
        <taxon>Streptophyta</taxon>
        <taxon>Embryophyta</taxon>
        <taxon>Tracheophyta</taxon>
        <taxon>Spermatophyta</taxon>
        <taxon>Magnoliopsida</taxon>
        <taxon>Liliopsida</taxon>
        <taxon>Poales</taxon>
        <taxon>Poaceae</taxon>
        <taxon>PACMAD clade</taxon>
        <taxon>Arundinoideae</taxon>
        <taxon>Arundineae</taxon>
        <taxon>Arundo</taxon>
    </lineage>
</organism>
<proteinExistence type="predicted"/>
<name>A0A0A9C140_ARUDO</name>